<evidence type="ECO:0000313" key="1">
    <source>
        <dbReference type="EMBL" id="EEP55106.1"/>
    </source>
</evidence>
<proteinExistence type="predicted"/>
<dbReference type="AlphaFoldDB" id="C4IE34"/>
<comment type="caution">
    <text evidence="1">The sequence shown here is derived from an EMBL/GenBank/DDBJ whole genome shotgun (WGS) entry which is preliminary data.</text>
</comment>
<sequence length="132" mass="15548">MKDNYNYPMIFSYSEEGIDIKAYDFDECFTFAENEKEAMESAIDILALTIIDYQSENRKLPMPTSVSKIELQKNEKLVYINVWLPYFRSKVKETYVKKTLTIPTWIDILAKRNNINFSSVLVRGLKKELNLE</sequence>
<dbReference type="Proteomes" id="UP000003081">
    <property type="component" value="Unassembled WGS sequence"/>
</dbReference>
<dbReference type="Gene3D" id="3.30.160.250">
    <property type="match status" value="1"/>
</dbReference>
<organism evidence="1 2">
    <name type="scientific">Clostridium butyricum E4 str. BoNT E BL5262</name>
    <dbReference type="NCBI Taxonomy" id="632245"/>
    <lineage>
        <taxon>Bacteria</taxon>
        <taxon>Bacillati</taxon>
        <taxon>Bacillota</taxon>
        <taxon>Clostridia</taxon>
        <taxon>Eubacteriales</taxon>
        <taxon>Clostridiaceae</taxon>
        <taxon>Clostridium</taxon>
    </lineage>
</organism>
<dbReference type="InterPro" id="IPR035069">
    <property type="entry name" value="TTHA1013/TTHA0281-like"/>
</dbReference>
<accession>C4IE34</accession>
<dbReference type="HOGENOM" id="CLU_114047_0_0_9"/>
<protein>
    <submittedName>
        <fullName evidence="1">Toxin-antitoxin system, antitoxin component, HicB family</fullName>
    </submittedName>
</protein>
<dbReference type="SUPFAM" id="SSF143100">
    <property type="entry name" value="TTHA1013/TTHA0281-like"/>
    <property type="match status" value="1"/>
</dbReference>
<evidence type="ECO:0000313" key="2">
    <source>
        <dbReference type="Proteomes" id="UP000003081"/>
    </source>
</evidence>
<keyword evidence="2" id="KW-1185">Reference proteome</keyword>
<gene>
    <name evidence="1" type="ORF">CLP_3616</name>
</gene>
<dbReference type="EMBL" id="ACOM01000004">
    <property type="protein sequence ID" value="EEP55106.1"/>
    <property type="molecule type" value="Genomic_DNA"/>
</dbReference>
<name>C4IE34_CLOBU</name>
<dbReference type="RefSeq" id="WP_003411798.1">
    <property type="nucleotide sequence ID" value="NZ_ACOM01000004.1"/>
</dbReference>
<dbReference type="eggNOG" id="COG1598">
    <property type="taxonomic scope" value="Bacteria"/>
</dbReference>
<reference evidence="1 2" key="1">
    <citation type="submission" date="2009-08" db="EMBL/GenBank/DDBJ databases">
        <authorList>
            <person name="Shrivastava S."/>
            <person name="Brinkac L.B."/>
            <person name="Brown J.L."/>
            <person name="Bruce D.B."/>
            <person name="Detter C."/>
            <person name="Green L.D."/>
            <person name="Munk C.A."/>
            <person name="Rogers Y.C."/>
            <person name="Tapia R."/>
            <person name="Sims D.R."/>
            <person name="Smith L.A."/>
            <person name="Smith T.J."/>
            <person name="Sutton G."/>
            <person name="Brettin T."/>
        </authorList>
    </citation>
    <scope>NUCLEOTIDE SEQUENCE [LARGE SCALE GENOMIC DNA]</scope>
    <source>
        <strain evidence="2">E4 str. BoNT E BL5262</strain>
    </source>
</reference>